<dbReference type="GO" id="GO:0008270">
    <property type="term" value="F:zinc ion binding"/>
    <property type="evidence" value="ECO:0007669"/>
    <property type="project" value="InterPro"/>
</dbReference>
<evidence type="ECO:0000256" key="2">
    <source>
        <dbReference type="ARBA" id="ARBA00022801"/>
    </source>
</evidence>
<dbReference type="Proteomes" id="UP000287601">
    <property type="component" value="Chromosome"/>
</dbReference>
<dbReference type="PANTHER" id="PTHR41286">
    <property type="entry name" value="HNH NUCLEASE YAJD-RELATED"/>
    <property type="match status" value="1"/>
</dbReference>
<dbReference type="Gene3D" id="1.10.30.50">
    <property type="match status" value="1"/>
</dbReference>
<feature type="domain" description="HNH nuclease" evidence="5">
    <location>
        <begin position="11"/>
        <end position="71"/>
    </location>
</feature>
<keyword evidence="6" id="KW-0255">Endonuclease</keyword>
<gene>
    <name evidence="6" type="ORF">EQM06_09605</name>
</gene>
<organism evidence="6 7">
    <name type="scientific">Aminipila luticellarii</name>
    <dbReference type="NCBI Taxonomy" id="2507160"/>
    <lineage>
        <taxon>Bacteria</taxon>
        <taxon>Bacillati</taxon>
        <taxon>Bacillota</taxon>
        <taxon>Clostridia</taxon>
        <taxon>Peptostreptococcales</taxon>
        <taxon>Anaerovoracaceae</taxon>
        <taxon>Aminipila</taxon>
    </lineage>
</organism>
<dbReference type="KEGG" id="amij:EQM06_09605"/>
<keyword evidence="7" id="KW-1185">Reference proteome</keyword>
<dbReference type="RefSeq" id="WP_128746230.1">
    <property type="nucleotide sequence ID" value="NZ_CP035281.1"/>
</dbReference>
<dbReference type="EMBL" id="CP035281">
    <property type="protein sequence ID" value="QAT43450.1"/>
    <property type="molecule type" value="Genomic_DNA"/>
</dbReference>
<dbReference type="InterPro" id="IPR003615">
    <property type="entry name" value="HNH_nuc"/>
</dbReference>
<dbReference type="GO" id="GO:0003676">
    <property type="term" value="F:nucleic acid binding"/>
    <property type="evidence" value="ECO:0007669"/>
    <property type="project" value="InterPro"/>
</dbReference>
<evidence type="ECO:0000256" key="1">
    <source>
        <dbReference type="ARBA" id="ARBA00022722"/>
    </source>
</evidence>
<evidence type="ECO:0000256" key="4">
    <source>
        <dbReference type="ARBA" id="ARBA00040194"/>
    </source>
</evidence>
<dbReference type="PANTHER" id="PTHR41286:SF1">
    <property type="entry name" value="HNH NUCLEASE YAJD-RELATED"/>
    <property type="match status" value="1"/>
</dbReference>
<dbReference type="AlphaFoldDB" id="A0A410PX59"/>
<keyword evidence="1" id="KW-0540">Nuclease</keyword>
<dbReference type="OrthoDB" id="9779761at2"/>
<evidence type="ECO:0000259" key="5">
    <source>
        <dbReference type="SMART" id="SM00507"/>
    </source>
</evidence>
<reference evidence="6 7" key="1">
    <citation type="submission" date="2019-01" db="EMBL/GenBank/DDBJ databases">
        <title>Draft genomes of a novel of Aminipila strains.</title>
        <authorList>
            <person name="Ma S."/>
        </authorList>
    </citation>
    <scope>NUCLEOTIDE SEQUENCE [LARGE SCALE GENOMIC DNA]</scope>
    <source>
        <strain evidence="7">JN-39</strain>
    </source>
</reference>
<sequence>MNFYKKPAWIHRRESVLQRDNYICQECKRYGKSKSASIVHHIIPLAWCLIHNPALALDPINLIALCPKCHNEMHDRDSNKLTAKGIEWVKRMGTMGLNWIEKYFNKEN</sequence>
<dbReference type="SMART" id="SM00507">
    <property type="entry name" value="HNHc"/>
    <property type="match status" value="1"/>
</dbReference>
<dbReference type="Pfam" id="PF01844">
    <property type="entry name" value="HNH"/>
    <property type="match status" value="1"/>
</dbReference>
<proteinExistence type="inferred from homology"/>
<evidence type="ECO:0000256" key="3">
    <source>
        <dbReference type="ARBA" id="ARBA00038412"/>
    </source>
</evidence>
<dbReference type="CDD" id="cd00085">
    <property type="entry name" value="HNHc"/>
    <property type="match status" value="1"/>
</dbReference>
<evidence type="ECO:0000313" key="7">
    <source>
        <dbReference type="Proteomes" id="UP000287601"/>
    </source>
</evidence>
<evidence type="ECO:0000313" key="6">
    <source>
        <dbReference type="EMBL" id="QAT43450.1"/>
    </source>
</evidence>
<protein>
    <recommendedName>
        <fullName evidence="4">Putative HNH nuclease YajD</fullName>
    </recommendedName>
</protein>
<keyword evidence="2" id="KW-0378">Hydrolase</keyword>
<dbReference type="GO" id="GO:0005829">
    <property type="term" value="C:cytosol"/>
    <property type="evidence" value="ECO:0007669"/>
    <property type="project" value="TreeGrafter"/>
</dbReference>
<dbReference type="InterPro" id="IPR002711">
    <property type="entry name" value="HNH"/>
</dbReference>
<dbReference type="GO" id="GO:0004519">
    <property type="term" value="F:endonuclease activity"/>
    <property type="evidence" value="ECO:0007669"/>
    <property type="project" value="UniProtKB-KW"/>
</dbReference>
<comment type="similarity">
    <text evidence="3">Belongs to the HNH nuclease family.</text>
</comment>
<name>A0A410PX59_9FIRM</name>
<dbReference type="GO" id="GO:0016787">
    <property type="term" value="F:hydrolase activity"/>
    <property type="evidence" value="ECO:0007669"/>
    <property type="project" value="UniProtKB-KW"/>
</dbReference>
<accession>A0A410PX59</accession>